<comment type="caution">
    <text evidence="2">The sequence shown here is derived from an EMBL/GenBank/DDBJ whole genome shotgun (WGS) entry which is preliminary data.</text>
</comment>
<name>A0A498KHI6_MALDO</name>
<dbReference type="Proteomes" id="UP000290289">
    <property type="component" value="Chromosome 2"/>
</dbReference>
<reference evidence="2 3" key="1">
    <citation type="submission" date="2018-10" db="EMBL/GenBank/DDBJ databases">
        <title>A high-quality apple genome assembly.</title>
        <authorList>
            <person name="Hu J."/>
        </authorList>
    </citation>
    <scope>NUCLEOTIDE SEQUENCE [LARGE SCALE GENOMIC DNA]</scope>
    <source>
        <strain evidence="3">cv. HFTH1</strain>
        <tissue evidence="2">Young leaf</tissue>
    </source>
</reference>
<sequence>MKDVKRCHTRVQIGCDDWNTTLEAQRCNKMQKTFNEIKDVAYDSDESPIDRNIENDIVSIPNPSQRILTPIALRRKQGVRRRKNSEKQKKPHGNNNRRGKKVKGHKYQCWSEGYNMIKYKKLPQLSGTKPEICMNGSILKQQSYN</sequence>
<feature type="compositionally biased region" description="Basic residues" evidence="1">
    <location>
        <begin position="73"/>
        <end position="104"/>
    </location>
</feature>
<evidence type="ECO:0000313" key="2">
    <source>
        <dbReference type="EMBL" id="RXI06887.1"/>
    </source>
</evidence>
<organism evidence="2 3">
    <name type="scientific">Malus domestica</name>
    <name type="common">Apple</name>
    <name type="synonym">Pyrus malus</name>
    <dbReference type="NCBI Taxonomy" id="3750"/>
    <lineage>
        <taxon>Eukaryota</taxon>
        <taxon>Viridiplantae</taxon>
        <taxon>Streptophyta</taxon>
        <taxon>Embryophyta</taxon>
        <taxon>Tracheophyta</taxon>
        <taxon>Spermatophyta</taxon>
        <taxon>Magnoliopsida</taxon>
        <taxon>eudicotyledons</taxon>
        <taxon>Gunneridae</taxon>
        <taxon>Pentapetalae</taxon>
        <taxon>rosids</taxon>
        <taxon>fabids</taxon>
        <taxon>Rosales</taxon>
        <taxon>Rosaceae</taxon>
        <taxon>Amygdaloideae</taxon>
        <taxon>Maleae</taxon>
        <taxon>Malus</taxon>
    </lineage>
</organism>
<gene>
    <name evidence="2" type="ORF">DVH24_026023</name>
</gene>
<evidence type="ECO:0000256" key="1">
    <source>
        <dbReference type="SAM" id="MobiDB-lite"/>
    </source>
</evidence>
<proteinExistence type="predicted"/>
<keyword evidence="3" id="KW-1185">Reference proteome</keyword>
<accession>A0A498KHI6</accession>
<feature type="region of interest" description="Disordered" evidence="1">
    <location>
        <begin position="71"/>
        <end position="104"/>
    </location>
</feature>
<evidence type="ECO:0000313" key="3">
    <source>
        <dbReference type="Proteomes" id="UP000290289"/>
    </source>
</evidence>
<protein>
    <submittedName>
        <fullName evidence="2">Uncharacterized protein</fullName>
    </submittedName>
</protein>
<dbReference type="EMBL" id="RDQH01000328">
    <property type="protein sequence ID" value="RXI06887.1"/>
    <property type="molecule type" value="Genomic_DNA"/>
</dbReference>
<dbReference type="AlphaFoldDB" id="A0A498KHI6"/>